<dbReference type="GeneID" id="66069406"/>
<dbReference type="OrthoDB" id="7933078at2759"/>
<evidence type="ECO:0000313" key="3">
    <source>
        <dbReference type="Proteomes" id="UP001049176"/>
    </source>
</evidence>
<proteinExistence type="predicted"/>
<keyword evidence="3" id="KW-1185">Reference proteome</keyword>
<evidence type="ECO:0000313" key="2">
    <source>
        <dbReference type="EMBL" id="KAG7098372.1"/>
    </source>
</evidence>
<comment type="caution">
    <text evidence="2">The sequence shown here is derived from an EMBL/GenBank/DDBJ whole genome shotgun (WGS) entry which is preliminary data.</text>
</comment>
<dbReference type="EMBL" id="CM032181">
    <property type="protein sequence ID" value="KAG7098372.1"/>
    <property type="molecule type" value="Genomic_DNA"/>
</dbReference>
<name>A0A9P7V173_9AGAR</name>
<dbReference type="RefSeq" id="XP_043014842.1">
    <property type="nucleotide sequence ID" value="XM_043146142.1"/>
</dbReference>
<evidence type="ECO:0000256" key="1">
    <source>
        <dbReference type="SAM" id="MobiDB-lite"/>
    </source>
</evidence>
<feature type="region of interest" description="Disordered" evidence="1">
    <location>
        <begin position="1"/>
        <end position="55"/>
    </location>
</feature>
<protein>
    <submittedName>
        <fullName evidence="2">Uncharacterized protein</fullName>
    </submittedName>
</protein>
<organism evidence="2 3">
    <name type="scientific">Marasmius oreades</name>
    <name type="common">fairy-ring Marasmius</name>
    <dbReference type="NCBI Taxonomy" id="181124"/>
    <lineage>
        <taxon>Eukaryota</taxon>
        <taxon>Fungi</taxon>
        <taxon>Dikarya</taxon>
        <taxon>Basidiomycota</taxon>
        <taxon>Agaricomycotina</taxon>
        <taxon>Agaricomycetes</taxon>
        <taxon>Agaricomycetidae</taxon>
        <taxon>Agaricales</taxon>
        <taxon>Marasmiineae</taxon>
        <taxon>Marasmiaceae</taxon>
        <taxon>Marasmius</taxon>
    </lineage>
</organism>
<reference evidence="2" key="1">
    <citation type="journal article" date="2021" name="Genome Biol. Evol.">
        <title>The assembled and annotated genome of the fairy-ring fungus Marasmius oreades.</title>
        <authorList>
            <person name="Hiltunen M."/>
            <person name="Ament-Velasquez S.L."/>
            <person name="Johannesson H."/>
        </authorList>
    </citation>
    <scope>NUCLEOTIDE SEQUENCE</scope>
    <source>
        <strain evidence="2">03SP1</strain>
    </source>
</reference>
<dbReference type="AlphaFoldDB" id="A0A9P7V173"/>
<feature type="compositionally biased region" description="Pro residues" evidence="1">
    <location>
        <begin position="1"/>
        <end position="10"/>
    </location>
</feature>
<sequence length="68" mass="7483">MSQYPVPPPSYQTTQPSPAKSGRQLFRDDSRDPLLGNSSRTAGGAFYDQPEAGDLPDDFKVSLRHAFL</sequence>
<dbReference type="Proteomes" id="UP001049176">
    <property type="component" value="Chromosome 1"/>
</dbReference>
<gene>
    <name evidence="2" type="ORF">E1B28_000330</name>
</gene>
<dbReference type="KEGG" id="more:E1B28_000330"/>
<accession>A0A9P7V173</accession>